<name>A0A396RQR7_9SPHN</name>
<evidence type="ECO:0000313" key="2">
    <source>
        <dbReference type="Proteomes" id="UP000266693"/>
    </source>
</evidence>
<dbReference type="Proteomes" id="UP000266693">
    <property type="component" value="Unassembled WGS sequence"/>
</dbReference>
<evidence type="ECO:0000313" key="1">
    <source>
        <dbReference type="EMBL" id="RHW18316.1"/>
    </source>
</evidence>
<sequence>MASRPAQTEESTDFDDWTFVDLAIWKLVPQRLGGGIPYIQRYKDAWVRHHKLRITASATAQRLPPPLLAGVCWIEVGGDPTFIDTIAYAIRAFDWSGPAWTDRMTITRRPERTSFGAVSMQLRTAAQTLGMNPATTTSDQYNRLAALLAQDERNIAIVARHLRDLAERDGFDDDLPDLSQDQIRVIGARYNRGAGLSLAQIEQNTSYGDFIVRHWGRFERLVR</sequence>
<dbReference type="EMBL" id="QWLV01000002">
    <property type="protein sequence ID" value="RHW18316.1"/>
    <property type="molecule type" value="Genomic_DNA"/>
</dbReference>
<accession>A0A396RQR7</accession>
<dbReference type="AlphaFoldDB" id="A0A396RQR7"/>
<protein>
    <submittedName>
        <fullName evidence="1">Uncharacterized protein</fullName>
    </submittedName>
</protein>
<reference evidence="1 2" key="1">
    <citation type="submission" date="2018-08" db="EMBL/GenBank/DDBJ databases">
        <title>The multiple taxonomic identification of Sphingomonas gilva.</title>
        <authorList>
            <person name="Zhu D."/>
            <person name="Zheng S."/>
        </authorList>
    </citation>
    <scope>NUCLEOTIDE SEQUENCE [LARGE SCALE GENOMIC DNA]</scope>
    <source>
        <strain evidence="1 2">ZDH117</strain>
    </source>
</reference>
<keyword evidence="2" id="KW-1185">Reference proteome</keyword>
<gene>
    <name evidence="1" type="ORF">D1610_07570</name>
</gene>
<proteinExistence type="predicted"/>
<dbReference type="OrthoDB" id="8812843at2"/>
<dbReference type="RefSeq" id="WP_118863506.1">
    <property type="nucleotide sequence ID" value="NZ_QWLV01000002.1"/>
</dbReference>
<organism evidence="1 2">
    <name type="scientific">Sphingomonas gilva</name>
    <dbReference type="NCBI Taxonomy" id="2305907"/>
    <lineage>
        <taxon>Bacteria</taxon>
        <taxon>Pseudomonadati</taxon>
        <taxon>Pseudomonadota</taxon>
        <taxon>Alphaproteobacteria</taxon>
        <taxon>Sphingomonadales</taxon>
        <taxon>Sphingomonadaceae</taxon>
        <taxon>Sphingomonas</taxon>
    </lineage>
</organism>
<comment type="caution">
    <text evidence="1">The sequence shown here is derived from an EMBL/GenBank/DDBJ whole genome shotgun (WGS) entry which is preliminary data.</text>
</comment>